<name>A0A094Q2V7_9ZZZZ</name>
<proteinExistence type="inferred from homology"/>
<dbReference type="PROSITE" id="PS00061">
    <property type="entry name" value="ADH_SHORT"/>
    <property type="match status" value="1"/>
</dbReference>
<keyword evidence="3" id="KW-0520">NAD</keyword>
<dbReference type="GO" id="GO:0016491">
    <property type="term" value="F:oxidoreductase activity"/>
    <property type="evidence" value="ECO:0007669"/>
    <property type="project" value="UniProtKB-KW"/>
</dbReference>
<evidence type="ECO:0008006" key="6">
    <source>
        <dbReference type="Google" id="ProtNLM"/>
    </source>
</evidence>
<evidence type="ECO:0000256" key="1">
    <source>
        <dbReference type="ARBA" id="ARBA00006484"/>
    </source>
</evidence>
<dbReference type="InterPro" id="IPR020904">
    <property type="entry name" value="Sc_DH/Rdtase_CS"/>
</dbReference>
<organism evidence="5">
    <name type="scientific">freshwater metagenome</name>
    <dbReference type="NCBI Taxonomy" id="449393"/>
    <lineage>
        <taxon>unclassified sequences</taxon>
        <taxon>metagenomes</taxon>
        <taxon>ecological metagenomes</taxon>
    </lineage>
</organism>
<dbReference type="EMBL" id="JNSL01000086">
    <property type="protein sequence ID" value="KGA16384.1"/>
    <property type="molecule type" value="Genomic_DNA"/>
</dbReference>
<dbReference type="InterPro" id="IPR002347">
    <property type="entry name" value="SDR_fam"/>
</dbReference>
<keyword evidence="2" id="KW-0560">Oxidoreductase</keyword>
<dbReference type="NCBIfam" id="NF005559">
    <property type="entry name" value="PRK07231.1"/>
    <property type="match status" value="1"/>
</dbReference>
<dbReference type="Gene3D" id="3.40.50.720">
    <property type="entry name" value="NAD(P)-binding Rossmann-like Domain"/>
    <property type="match status" value="1"/>
</dbReference>
<dbReference type="FunFam" id="3.40.50.720:FF:000084">
    <property type="entry name" value="Short-chain dehydrogenase reductase"/>
    <property type="match status" value="1"/>
</dbReference>
<dbReference type="PRINTS" id="PR00081">
    <property type="entry name" value="GDHRDH"/>
</dbReference>
<dbReference type="GO" id="GO:0006629">
    <property type="term" value="P:lipid metabolic process"/>
    <property type="evidence" value="ECO:0007669"/>
    <property type="project" value="UniProtKB-KW"/>
</dbReference>
<sequence length="252" mass="26649">MGKSRLEGKVALITGGARGMGASEAQLFIDEGAKVVISDVLDSVGQETAKRLSPDGSVCTFLHHDVTNEDDWTSVVESVIKTYGQLDILVNNAGIFERGSVLDTTLPAFSRTMDINVTGVFLGMKAVAPHMVSRGKGSIINISSVAGLDGTPGFLAYGASKWAVRGMTKGVAKELAPFGIRVNSIHPGIIDTPMLQTFDEAGEGVREMVRTRIPLGYEAEPIHVARLALYLGSDDSAYSTGSEFVVDGGWSA</sequence>
<gene>
    <name evidence="5" type="ORF">GM51_12725</name>
</gene>
<evidence type="ECO:0000313" key="5">
    <source>
        <dbReference type="EMBL" id="KGA16384.1"/>
    </source>
</evidence>
<dbReference type="SUPFAM" id="SSF51735">
    <property type="entry name" value="NAD(P)-binding Rossmann-fold domains"/>
    <property type="match status" value="1"/>
</dbReference>
<dbReference type="InterPro" id="IPR036291">
    <property type="entry name" value="NAD(P)-bd_dom_sf"/>
</dbReference>
<evidence type="ECO:0000256" key="3">
    <source>
        <dbReference type="ARBA" id="ARBA00023027"/>
    </source>
</evidence>
<keyword evidence="4" id="KW-0443">Lipid metabolism</keyword>
<dbReference type="PANTHER" id="PTHR43180:SF28">
    <property type="entry name" value="NAD(P)-BINDING ROSSMANN-FOLD SUPERFAMILY PROTEIN"/>
    <property type="match status" value="1"/>
</dbReference>
<evidence type="ECO:0000256" key="4">
    <source>
        <dbReference type="ARBA" id="ARBA00023098"/>
    </source>
</evidence>
<dbReference type="AlphaFoldDB" id="A0A094Q2V7"/>
<comment type="caution">
    <text evidence="5">The sequence shown here is derived from an EMBL/GenBank/DDBJ whole genome shotgun (WGS) entry which is preliminary data.</text>
</comment>
<dbReference type="PRINTS" id="PR00080">
    <property type="entry name" value="SDRFAMILY"/>
</dbReference>
<accession>A0A094Q2V7</accession>
<dbReference type="Pfam" id="PF13561">
    <property type="entry name" value="adh_short_C2"/>
    <property type="match status" value="1"/>
</dbReference>
<dbReference type="PANTHER" id="PTHR43180">
    <property type="entry name" value="3-OXOACYL-(ACYL-CARRIER-PROTEIN) REDUCTASE (AFU_ORTHOLOGUE AFUA_6G11210)"/>
    <property type="match status" value="1"/>
</dbReference>
<evidence type="ECO:0000256" key="2">
    <source>
        <dbReference type="ARBA" id="ARBA00023002"/>
    </source>
</evidence>
<comment type="similarity">
    <text evidence="1">Belongs to the short-chain dehydrogenases/reductases (SDR) family.</text>
</comment>
<reference evidence="5" key="1">
    <citation type="submission" date="2014-06" db="EMBL/GenBank/DDBJ databases">
        <title>Key roles for freshwater Actinobacteria revealed by deep metagenomic sequencing.</title>
        <authorList>
            <person name="Ghai R."/>
            <person name="Mizuno C.M."/>
            <person name="Picazo A."/>
            <person name="Camacho A."/>
            <person name="Rodriguez-Valera F."/>
        </authorList>
    </citation>
    <scope>NUCLEOTIDE SEQUENCE</scope>
</reference>
<protein>
    <recommendedName>
        <fullName evidence="6">3-alpha-hydroxysteroid dehydrogenase</fullName>
    </recommendedName>
</protein>